<evidence type="ECO:0000256" key="3">
    <source>
        <dbReference type="ARBA" id="ARBA00022723"/>
    </source>
</evidence>
<dbReference type="HOGENOM" id="CLU_033716_0_2_11"/>
<dbReference type="GO" id="GO:0020037">
    <property type="term" value="F:heme binding"/>
    <property type="evidence" value="ECO:0007669"/>
    <property type="project" value="InterPro"/>
</dbReference>
<dbReference type="InterPro" id="IPR001128">
    <property type="entry name" value="Cyt_P450"/>
</dbReference>
<organism evidence="8 9">
    <name type="scientific">Pseudofrankia inefficax (strain DSM 45817 / CECT 9037 / DDB 130130 / EuI1c)</name>
    <name type="common">Frankia inefficax</name>
    <dbReference type="NCBI Taxonomy" id="298654"/>
    <lineage>
        <taxon>Bacteria</taxon>
        <taxon>Bacillati</taxon>
        <taxon>Actinomycetota</taxon>
        <taxon>Actinomycetes</taxon>
        <taxon>Frankiales</taxon>
        <taxon>Frankiaceae</taxon>
        <taxon>Pseudofrankia</taxon>
    </lineage>
</organism>
<dbReference type="PRINTS" id="PR00359">
    <property type="entry name" value="BP450"/>
</dbReference>
<evidence type="ECO:0000256" key="6">
    <source>
        <dbReference type="ARBA" id="ARBA00023033"/>
    </source>
</evidence>
<evidence type="ECO:0000256" key="7">
    <source>
        <dbReference type="RuleBase" id="RU000461"/>
    </source>
</evidence>
<dbReference type="SUPFAM" id="SSF48264">
    <property type="entry name" value="Cytochrome P450"/>
    <property type="match status" value="1"/>
</dbReference>
<dbReference type="AlphaFoldDB" id="E3JCS8"/>
<keyword evidence="9" id="KW-1185">Reference proteome</keyword>
<dbReference type="InterPro" id="IPR036396">
    <property type="entry name" value="Cyt_P450_sf"/>
</dbReference>
<keyword evidence="5 7" id="KW-0408">Iron</keyword>
<dbReference type="InParanoid" id="E3JCS8"/>
<dbReference type="RefSeq" id="WP_013423037.1">
    <property type="nucleotide sequence ID" value="NC_014666.1"/>
</dbReference>
<dbReference type="InterPro" id="IPR002397">
    <property type="entry name" value="Cyt_P450_B"/>
</dbReference>
<keyword evidence="3 7" id="KW-0479">Metal-binding</keyword>
<evidence type="ECO:0000313" key="8">
    <source>
        <dbReference type="EMBL" id="ADP79918.1"/>
    </source>
</evidence>
<evidence type="ECO:0000256" key="1">
    <source>
        <dbReference type="ARBA" id="ARBA00010617"/>
    </source>
</evidence>
<evidence type="ECO:0000256" key="4">
    <source>
        <dbReference type="ARBA" id="ARBA00023002"/>
    </source>
</evidence>
<dbReference type="PANTHER" id="PTHR46696:SF6">
    <property type="entry name" value="P450, PUTATIVE (EUROFUNG)-RELATED"/>
    <property type="match status" value="1"/>
</dbReference>
<keyword evidence="2 7" id="KW-0349">Heme</keyword>
<keyword evidence="6 7" id="KW-0503">Monooxygenase</keyword>
<dbReference type="FunFam" id="1.10.630.10:FF:000018">
    <property type="entry name" value="Cytochrome P450 monooxygenase"/>
    <property type="match status" value="1"/>
</dbReference>
<protein>
    <submittedName>
        <fullName evidence="8">Cytochrome P450</fullName>
    </submittedName>
</protein>
<dbReference type="GO" id="GO:0016705">
    <property type="term" value="F:oxidoreductase activity, acting on paired donors, with incorporation or reduction of molecular oxygen"/>
    <property type="evidence" value="ECO:0007669"/>
    <property type="project" value="InterPro"/>
</dbReference>
<dbReference type="PRINTS" id="PR00385">
    <property type="entry name" value="P450"/>
</dbReference>
<comment type="similarity">
    <text evidence="1 7">Belongs to the cytochrome P450 family.</text>
</comment>
<keyword evidence="4 7" id="KW-0560">Oxidoreductase</keyword>
<name>E3JCS8_PSEI1</name>
<dbReference type="GO" id="GO:0005506">
    <property type="term" value="F:iron ion binding"/>
    <property type="evidence" value="ECO:0007669"/>
    <property type="project" value="InterPro"/>
</dbReference>
<dbReference type="PANTHER" id="PTHR46696">
    <property type="entry name" value="P450, PUTATIVE (EUROFUNG)-RELATED"/>
    <property type="match status" value="1"/>
</dbReference>
<dbReference type="GO" id="GO:0004497">
    <property type="term" value="F:monooxygenase activity"/>
    <property type="evidence" value="ECO:0007669"/>
    <property type="project" value="UniProtKB-KW"/>
</dbReference>
<dbReference type="EMBL" id="CP002299">
    <property type="protein sequence ID" value="ADP79918.1"/>
    <property type="molecule type" value="Genomic_DNA"/>
</dbReference>
<dbReference type="PROSITE" id="PS00086">
    <property type="entry name" value="CYTOCHROME_P450"/>
    <property type="match status" value="1"/>
</dbReference>
<sequence length="393" mass="43434">MASARLDINFFDRAAIDNPYPLFEQVRAAGPVVWNDILGGWMVTGFEDCSTVLNDNGDQFAVVNGDPEMLPWFEAPTMISVDGATHRRLRACVSPLFTRGAVQRWQSRVDAVVEHLLAPVAAGSDTYDLIADFTMVPTIIVAEMLGVPEERHGDFQDWSNTIVSNLAYGHEDASARELLRKASSELNAYLRTEIERHRRDRPDDLLTTMIDASDQGAMDGDEVRAAAVLLLIAGYDTTAKLLSNALVAFEANPDQRALVAADPDLMPAAIEEILRWRSTVQAIPRRAVQDTELAGTRLGAGDVVYAVTAAANRDPARWNDPDRFDVRRERRTHFGFGYGPHLCLGAPLARLEARVALQGLLRLAPEFRLRDLEFGPSFFVRGPERGLLQPAGR</sequence>
<gene>
    <name evidence="8" type="ordered locus">FraEuI1c_1866</name>
</gene>
<evidence type="ECO:0000313" key="9">
    <source>
        <dbReference type="Proteomes" id="UP000002484"/>
    </source>
</evidence>
<reference evidence="8 9" key="1">
    <citation type="submission" date="2010-10" db="EMBL/GenBank/DDBJ databases">
        <title>Complete sequence of Frankia sp. EuI1c.</title>
        <authorList>
            <consortium name="US DOE Joint Genome Institute"/>
            <person name="Lucas S."/>
            <person name="Copeland A."/>
            <person name="Lapidus A."/>
            <person name="Cheng J.-F."/>
            <person name="Bruce D."/>
            <person name="Goodwin L."/>
            <person name="Pitluck S."/>
            <person name="Chertkov O."/>
            <person name="Detter J.C."/>
            <person name="Han C."/>
            <person name="Tapia R."/>
            <person name="Land M."/>
            <person name="Hauser L."/>
            <person name="Jeffries C."/>
            <person name="Kyrpides N."/>
            <person name="Ivanova N."/>
            <person name="Mikhailova N."/>
            <person name="Beauchemin N."/>
            <person name="Sen A."/>
            <person name="Sur S.A."/>
            <person name="Gtari M."/>
            <person name="Wall L."/>
            <person name="Tisa L."/>
            <person name="Woyke T."/>
        </authorList>
    </citation>
    <scope>NUCLEOTIDE SEQUENCE [LARGE SCALE GENOMIC DNA]</scope>
    <source>
        <strain evidence="9">DSM 45817 / CECT 9037 / EuI1c</strain>
    </source>
</reference>
<dbReference type="KEGG" id="fri:FraEuI1c_1866"/>
<proteinExistence type="inferred from homology"/>
<dbReference type="STRING" id="298654.FraEuI1c_1866"/>
<dbReference type="Gene3D" id="1.10.630.10">
    <property type="entry name" value="Cytochrome P450"/>
    <property type="match status" value="1"/>
</dbReference>
<dbReference type="eggNOG" id="COG2124">
    <property type="taxonomic scope" value="Bacteria"/>
</dbReference>
<evidence type="ECO:0000256" key="2">
    <source>
        <dbReference type="ARBA" id="ARBA00022617"/>
    </source>
</evidence>
<dbReference type="Pfam" id="PF00067">
    <property type="entry name" value="p450"/>
    <property type="match status" value="1"/>
</dbReference>
<dbReference type="InterPro" id="IPR017972">
    <property type="entry name" value="Cyt_P450_CS"/>
</dbReference>
<evidence type="ECO:0000256" key="5">
    <source>
        <dbReference type="ARBA" id="ARBA00023004"/>
    </source>
</evidence>
<dbReference type="Proteomes" id="UP000002484">
    <property type="component" value="Chromosome"/>
</dbReference>
<accession>E3JCS8</accession>